<dbReference type="AlphaFoldDB" id="A0A2H0BL72"/>
<gene>
    <name evidence="2" type="ORF">COX02_00390</name>
</gene>
<evidence type="ECO:0000256" key="1">
    <source>
        <dbReference type="SAM" id="MobiDB-lite"/>
    </source>
</evidence>
<feature type="region of interest" description="Disordered" evidence="1">
    <location>
        <begin position="1"/>
        <end position="20"/>
    </location>
</feature>
<organism evidence="2 3">
    <name type="scientific">Candidatus Vogelbacteria bacterium CG22_combo_CG10-13_8_21_14_all_37_9</name>
    <dbReference type="NCBI Taxonomy" id="1975046"/>
    <lineage>
        <taxon>Bacteria</taxon>
        <taxon>Candidatus Vogeliibacteriota</taxon>
    </lineage>
</organism>
<proteinExistence type="predicted"/>
<comment type="caution">
    <text evidence="2">The sequence shown here is derived from an EMBL/GenBank/DDBJ whole genome shotgun (WGS) entry which is preliminary data.</text>
</comment>
<evidence type="ECO:0000313" key="3">
    <source>
        <dbReference type="Proteomes" id="UP000229334"/>
    </source>
</evidence>
<reference evidence="2 3" key="1">
    <citation type="submission" date="2017-09" db="EMBL/GenBank/DDBJ databases">
        <title>Depth-based differentiation of microbial function through sediment-hosted aquifers and enrichment of novel symbionts in the deep terrestrial subsurface.</title>
        <authorList>
            <person name="Probst A.J."/>
            <person name="Ladd B."/>
            <person name="Jarett J.K."/>
            <person name="Geller-Mcgrath D.E."/>
            <person name="Sieber C.M."/>
            <person name="Emerson J.B."/>
            <person name="Anantharaman K."/>
            <person name="Thomas B.C."/>
            <person name="Malmstrom R."/>
            <person name="Stieglmeier M."/>
            <person name="Klingl A."/>
            <person name="Woyke T."/>
            <person name="Ryan C.M."/>
            <person name="Banfield J.F."/>
        </authorList>
    </citation>
    <scope>NUCLEOTIDE SEQUENCE [LARGE SCALE GENOMIC DNA]</scope>
    <source>
        <strain evidence="2">CG22_combo_CG10-13_8_21_14_all_37_9</strain>
    </source>
</reference>
<accession>A0A2H0BL72</accession>
<dbReference type="Proteomes" id="UP000229334">
    <property type="component" value="Unassembled WGS sequence"/>
</dbReference>
<sequence>MENIEFDPEEREEKEEPDKLPYIRLNQKELPETPEVIHLSGPDEKISTGESAKDLTLQPIIPEAFVDLPVETFSTNSSETIRFKDLPIIWQRHIIKRKVDNFLPIDKNIFTKAEILEATANEKSWTDPLVVDKVFTRAKKERIPFSVLPPKWQEILRKKHSQEIDTFDDITIEILVKNGATEKDLETLKKRALGQNRIRELEAELFLNDIQKNSPLTTPEEIKTKIEPNFKAKTLFTEERTKKPSF</sequence>
<dbReference type="EMBL" id="PCSX01000008">
    <property type="protein sequence ID" value="PIP58422.1"/>
    <property type="molecule type" value="Genomic_DNA"/>
</dbReference>
<evidence type="ECO:0000313" key="2">
    <source>
        <dbReference type="EMBL" id="PIP58422.1"/>
    </source>
</evidence>
<name>A0A2H0BL72_9BACT</name>
<feature type="compositionally biased region" description="Acidic residues" evidence="1">
    <location>
        <begin position="1"/>
        <end position="13"/>
    </location>
</feature>
<protein>
    <submittedName>
        <fullName evidence="2">Uncharacterized protein</fullName>
    </submittedName>
</protein>